<evidence type="ECO:0000256" key="3">
    <source>
        <dbReference type="ARBA" id="ARBA00022448"/>
    </source>
</evidence>
<dbReference type="GO" id="GO:0015986">
    <property type="term" value="P:proton motive force-driven ATP synthesis"/>
    <property type="evidence" value="ECO:0007669"/>
    <property type="project" value="InterPro"/>
</dbReference>
<keyword evidence="3" id="KW-0813">Transport</keyword>
<keyword evidence="4" id="KW-0138">CF(0)</keyword>
<keyword evidence="7" id="KW-0496">Mitochondrion</keyword>
<dbReference type="GO" id="GO:0045259">
    <property type="term" value="C:proton-transporting ATP synthase complex"/>
    <property type="evidence" value="ECO:0007669"/>
    <property type="project" value="UniProtKB-KW"/>
</dbReference>
<evidence type="ECO:0000256" key="2">
    <source>
        <dbReference type="ARBA" id="ARBA00005699"/>
    </source>
</evidence>
<keyword evidence="8" id="KW-0472">Membrane</keyword>
<evidence type="ECO:0000256" key="6">
    <source>
        <dbReference type="ARBA" id="ARBA00023065"/>
    </source>
</evidence>
<evidence type="ECO:0000313" key="10">
    <source>
        <dbReference type="Ensembl" id="ENSSMRP00000019371.1"/>
    </source>
</evidence>
<evidence type="ECO:0000256" key="4">
    <source>
        <dbReference type="ARBA" id="ARBA00022547"/>
    </source>
</evidence>
<accession>A0A8D0DRF6</accession>
<evidence type="ECO:0000256" key="5">
    <source>
        <dbReference type="ARBA" id="ARBA00022781"/>
    </source>
</evidence>
<evidence type="ECO:0000256" key="9">
    <source>
        <dbReference type="ARBA" id="ARBA00023310"/>
    </source>
</evidence>
<evidence type="ECO:0000256" key="8">
    <source>
        <dbReference type="ARBA" id="ARBA00023136"/>
    </source>
</evidence>
<keyword evidence="6" id="KW-0406">Ion transport</keyword>
<comment type="subcellular location">
    <subcellularLocation>
        <location evidence="1">Mitochondrion membrane</location>
    </subcellularLocation>
</comment>
<dbReference type="Pfam" id="PF04718">
    <property type="entry name" value="ATP-synt_G"/>
    <property type="match status" value="1"/>
</dbReference>
<dbReference type="GO" id="GO:0031966">
    <property type="term" value="C:mitochondrial membrane"/>
    <property type="evidence" value="ECO:0007669"/>
    <property type="project" value="UniProtKB-SubCell"/>
</dbReference>
<evidence type="ECO:0000256" key="1">
    <source>
        <dbReference type="ARBA" id="ARBA00004325"/>
    </source>
</evidence>
<organism evidence="10 11">
    <name type="scientific">Salvator merianae</name>
    <name type="common">Argentine black and white tegu</name>
    <name type="synonym">Tupinambis merianae</name>
    <dbReference type="NCBI Taxonomy" id="96440"/>
    <lineage>
        <taxon>Eukaryota</taxon>
        <taxon>Metazoa</taxon>
        <taxon>Chordata</taxon>
        <taxon>Craniata</taxon>
        <taxon>Vertebrata</taxon>
        <taxon>Euteleostomi</taxon>
        <taxon>Lepidosauria</taxon>
        <taxon>Squamata</taxon>
        <taxon>Bifurcata</taxon>
        <taxon>Unidentata</taxon>
        <taxon>Episquamata</taxon>
        <taxon>Laterata</taxon>
        <taxon>Teiioidea</taxon>
        <taxon>Teiidae</taxon>
        <taxon>Salvator</taxon>
    </lineage>
</organism>
<reference evidence="10" key="1">
    <citation type="submission" date="2025-08" db="UniProtKB">
        <authorList>
            <consortium name="Ensembl"/>
        </authorList>
    </citation>
    <scope>IDENTIFICATION</scope>
</reference>
<dbReference type="GO" id="GO:0015078">
    <property type="term" value="F:proton transmembrane transporter activity"/>
    <property type="evidence" value="ECO:0007669"/>
    <property type="project" value="InterPro"/>
</dbReference>
<evidence type="ECO:0000313" key="11">
    <source>
        <dbReference type="Proteomes" id="UP000694421"/>
    </source>
</evidence>
<keyword evidence="5" id="KW-0375">Hydrogen ion transport</keyword>
<comment type="similarity">
    <text evidence="2">Belongs to the ATPase g subunit family.</text>
</comment>
<protein>
    <submittedName>
        <fullName evidence="10">Uncharacterized protein</fullName>
    </submittedName>
</protein>
<sequence length="117" mass="12857">MAISAPLQVHFCAIVQLKSSAKAGRSLRLHLRSYAVTHSKPHLASFWCNARVELAFATTPAEIPKAIGNTKGSAKDLQRVQLTIREAQKNDLVATKVLAQFYVGEIIGKRGLIRYEA</sequence>
<reference evidence="10" key="2">
    <citation type="submission" date="2025-09" db="UniProtKB">
        <authorList>
            <consortium name="Ensembl"/>
        </authorList>
    </citation>
    <scope>IDENTIFICATION</scope>
</reference>
<name>A0A8D0DRF6_SALMN</name>
<evidence type="ECO:0000256" key="7">
    <source>
        <dbReference type="ARBA" id="ARBA00023128"/>
    </source>
</evidence>
<dbReference type="InterPro" id="IPR006808">
    <property type="entry name" value="ATP_synth_F0_gsu_mt"/>
</dbReference>
<keyword evidence="9" id="KW-0066">ATP synthesis</keyword>
<dbReference type="AlphaFoldDB" id="A0A8D0DRF6"/>
<keyword evidence="11" id="KW-1185">Reference proteome</keyword>
<dbReference type="Proteomes" id="UP000694421">
    <property type="component" value="Unplaced"/>
</dbReference>
<dbReference type="Ensembl" id="ENSSMRT00000022719.1">
    <property type="protein sequence ID" value="ENSSMRP00000019371.1"/>
    <property type="gene ID" value="ENSSMRG00000015097.1"/>
</dbReference>
<proteinExistence type="inferred from homology"/>